<proteinExistence type="predicted"/>
<name>A0A919Q6X6_9ACTN</name>
<evidence type="ECO:0000313" key="2">
    <source>
        <dbReference type="EMBL" id="GIH23437.1"/>
    </source>
</evidence>
<reference evidence="2" key="1">
    <citation type="submission" date="2021-01" db="EMBL/GenBank/DDBJ databases">
        <title>Whole genome shotgun sequence of Acrocarpospora phusangensis NBRC 108782.</title>
        <authorList>
            <person name="Komaki H."/>
            <person name="Tamura T."/>
        </authorList>
    </citation>
    <scope>NUCLEOTIDE SEQUENCE</scope>
    <source>
        <strain evidence="2">NBRC 108782</strain>
    </source>
</reference>
<dbReference type="RefSeq" id="WP_204040252.1">
    <property type="nucleotide sequence ID" value="NZ_BOOA01000010.1"/>
</dbReference>
<evidence type="ECO:0000313" key="3">
    <source>
        <dbReference type="Proteomes" id="UP000640052"/>
    </source>
</evidence>
<keyword evidence="3" id="KW-1185">Reference proteome</keyword>
<feature type="chain" id="PRO_5039365510" description="Streptomyces killer toxin-like beta/gamma crystallin domain-containing protein" evidence="1">
    <location>
        <begin position="29"/>
        <end position="146"/>
    </location>
</feature>
<dbReference type="PROSITE" id="PS51257">
    <property type="entry name" value="PROKAR_LIPOPROTEIN"/>
    <property type="match status" value="1"/>
</dbReference>
<organism evidence="2 3">
    <name type="scientific">Acrocarpospora phusangensis</name>
    <dbReference type="NCBI Taxonomy" id="1070424"/>
    <lineage>
        <taxon>Bacteria</taxon>
        <taxon>Bacillati</taxon>
        <taxon>Actinomycetota</taxon>
        <taxon>Actinomycetes</taxon>
        <taxon>Streptosporangiales</taxon>
        <taxon>Streptosporangiaceae</taxon>
        <taxon>Acrocarpospora</taxon>
    </lineage>
</organism>
<feature type="signal peptide" evidence="1">
    <location>
        <begin position="1"/>
        <end position="28"/>
    </location>
</feature>
<protein>
    <recommendedName>
        <fullName evidence="4">Streptomyces killer toxin-like beta/gamma crystallin domain-containing protein</fullName>
    </recommendedName>
</protein>
<evidence type="ECO:0000256" key="1">
    <source>
        <dbReference type="SAM" id="SignalP"/>
    </source>
</evidence>
<dbReference type="Proteomes" id="UP000640052">
    <property type="component" value="Unassembled WGS sequence"/>
</dbReference>
<dbReference type="EMBL" id="BOOA01000010">
    <property type="protein sequence ID" value="GIH23437.1"/>
    <property type="molecule type" value="Genomic_DNA"/>
</dbReference>
<sequence>MTKKSAFAGLAIASALVTVQAAPAQATAAGSCYLSVTGTGYPGFHKVNLNCVPAATGDVMAVYKVYGEDTFSDDLLFVVDTRKSSYTFTTHENYINEDFPDWDEIYVTAWYRKPNGSLYRIRSNKVNGAWGNGNWNPPPQYIYDKS</sequence>
<dbReference type="AlphaFoldDB" id="A0A919Q6X6"/>
<gene>
    <name evidence="2" type="ORF">Aph01nite_17470</name>
</gene>
<keyword evidence="1" id="KW-0732">Signal</keyword>
<evidence type="ECO:0008006" key="4">
    <source>
        <dbReference type="Google" id="ProtNLM"/>
    </source>
</evidence>
<comment type="caution">
    <text evidence="2">The sequence shown here is derived from an EMBL/GenBank/DDBJ whole genome shotgun (WGS) entry which is preliminary data.</text>
</comment>
<accession>A0A919Q6X6</accession>